<dbReference type="InterPro" id="IPR010021">
    <property type="entry name" value="PGPP1/Gep4"/>
</dbReference>
<proteinExistence type="predicted"/>
<dbReference type="NCBIfam" id="TIGR01662">
    <property type="entry name" value="HAD-SF-IIIA"/>
    <property type="match status" value="1"/>
</dbReference>
<dbReference type="EMBL" id="BNAL01000016">
    <property type="protein sequence ID" value="GHG03187.1"/>
    <property type="molecule type" value="Genomic_DNA"/>
</dbReference>
<dbReference type="InterPro" id="IPR023214">
    <property type="entry name" value="HAD_sf"/>
</dbReference>
<dbReference type="RefSeq" id="WP_189643009.1">
    <property type="nucleotide sequence ID" value="NZ_BNAL01000016.1"/>
</dbReference>
<organism evidence="1 2">
    <name type="scientific">Deinococcus piscis</name>
    <dbReference type="NCBI Taxonomy" id="394230"/>
    <lineage>
        <taxon>Bacteria</taxon>
        <taxon>Thermotogati</taxon>
        <taxon>Deinococcota</taxon>
        <taxon>Deinococci</taxon>
        <taxon>Deinococcales</taxon>
        <taxon>Deinococcaceae</taxon>
        <taxon>Deinococcus</taxon>
    </lineage>
</organism>
<dbReference type="InterPro" id="IPR006549">
    <property type="entry name" value="HAD-SF_hydro_IIIA"/>
</dbReference>
<reference evidence="2" key="1">
    <citation type="journal article" date="2019" name="Int. J. Syst. Evol. Microbiol.">
        <title>The Global Catalogue of Microorganisms (GCM) 10K type strain sequencing project: providing services to taxonomists for standard genome sequencing and annotation.</title>
        <authorList>
            <consortium name="The Broad Institute Genomics Platform"/>
            <consortium name="The Broad Institute Genome Sequencing Center for Infectious Disease"/>
            <person name="Wu L."/>
            <person name="Ma J."/>
        </authorList>
    </citation>
    <scope>NUCLEOTIDE SEQUENCE [LARGE SCALE GENOMIC DNA]</scope>
    <source>
        <strain evidence="2">CGMCC 1.18439</strain>
    </source>
</reference>
<name>A0ABQ3K487_9DEIO</name>
<accession>A0ABQ3K487</accession>
<dbReference type="SUPFAM" id="SSF56784">
    <property type="entry name" value="HAD-like"/>
    <property type="match status" value="1"/>
</dbReference>
<protein>
    <submittedName>
        <fullName evidence="1">Haloacid dehalogenase</fullName>
    </submittedName>
</protein>
<dbReference type="Gene3D" id="3.40.50.1000">
    <property type="entry name" value="HAD superfamily/HAD-like"/>
    <property type="match status" value="1"/>
</dbReference>
<comment type="caution">
    <text evidence="1">The sequence shown here is derived from an EMBL/GenBank/DDBJ whole genome shotgun (WGS) entry which is preliminary data.</text>
</comment>
<keyword evidence="2" id="KW-1185">Reference proteome</keyword>
<dbReference type="InterPro" id="IPR036412">
    <property type="entry name" value="HAD-like_sf"/>
</dbReference>
<gene>
    <name evidence="1" type="ORF">GCM10017783_14420</name>
</gene>
<evidence type="ECO:0000313" key="1">
    <source>
        <dbReference type="EMBL" id="GHG03187.1"/>
    </source>
</evidence>
<dbReference type="PANTHER" id="PTHR19288:SF25">
    <property type="entry name" value="PHOSPHATIDYLGLYCEROPHOSPHATASE GEP4, MITOCHONDRIAL"/>
    <property type="match status" value="1"/>
</dbReference>
<sequence>MSLLRPDDLIRSVSDITPEFLAARGLRGLLLDLDNTLVPYHSYDDFPRSARWVEEISGSGIRLALLSNATVKRAGEWRSRLALEGVGMAGKPYPASFRRAAAALGLPAYQVGMVGDQLFTDVLGGNLAGLHTILVHPLVDNALPHTRLARMLERRVLARYGHAWGPDIWQPGGPEDPHEP</sequence>
<dbReference type="NCBIfam" id="TIGR01668">
    <property type="entry name" value="YqeG_hyp_ppase"/>
    <property type="match status" value="1"/>
</dbReference>
<evidence type="ECO:0000313" key="2">
    <source>
        <dbReference type="Proteomes" id="UP000632154"/>
    </source>
</evidence>
<dbReference type="PANTHER" id="PTHR19288">
    <property type="entry name" value="4-NITROPHENYLPHOSPHATASE-RELATED"/>
    <property type="match status" value="1"/>
</dbReference>
<dbReference type="Proteomes" id="UP000632154">
    <property type="component" value="Unassembled WGS sequence"/>
</dbReference>
<dbReference type="Pfam" id="PF13242">
    <property type="entry name" value="Hydrolase_like"/>
    <property type="match status" value="1"/>
</dbReference>